<accession>A0A9J6EIS8</accession>
<name>A0A9J6EIS8_RHIMP</name>
<sequence length="206" mass="23563">MANTESRALHQLLCGLSVTQLRSLNDFDLPWLPRLECTAPEQLATAICESIYRCNINREGEFLQKLACLYAWLIPQNAQGNSWLLYRRDGTSAWSEDMTLHRRFMGLINYPGCLMTHATFSSDSGLYTCIITTDPAIRPPDTHVVVCLSVWPGRPFLGFSSSGTITVERFYRALFWVLYGVPRELRIATFVTFEYMDTFVRTQQLS</sequence>
<protein>
    <submittedName>
        <fullName evidence="1">Uncharacterized protein</fullName>
    </submittedName>
</protein>
<keyword evidence="2" id="KW-1185">Reference proteome</keyword>
<comment type="caution">
    <text evidence="1">The sequence shown here is derived from an EMBL/GenBank/DDBJ whole genome shotgun (WGS) entry which is preliminary data.</text>
</comment>
<dbReference type="AlphaFoldDB" id="A0A9J6EIS8"/>
<gene>
    <name evidence="1" type="ORF">HPB51_021594</name>
</gene>
<reference evidence="1" key="1">
    <citation type="journal article" date="2020" name="Cell">
        <title>Large-Scale Comparative Analyses of Tick Genomes Elucidate Their Genetic Diversity and Vector Capacities.</title>
        <authorList>
            <consortium name="Tick Genome and Microbiome Consortium (TIGMIC)"/>
            <person name="Jia N."/>
            <person name="Wang J."/>
            <person name="Shi W."/>
            <person name="Du L."/>
            <person name="Sun Y."/>
            <person name="Zhan W."/>
            <person name="Jiang J.F."/>
            <person name="Wang Q."/>
            <person name="Zhang B."/>
            <person name="Ji P."/>
            <person name="Bell-Sakyi L."/>
            <person name="Cui X.M."/>
            <person name="Yuan T.T."/>
            <person name="Jiang B.G."/>
            <person name="Yang W.F."/>
            <person name="Lam T.T."/>
            <person name="Chang Q.C."/>
            <person name="Ding S.J."/>
            <person name="Wang X.J."/>
            <person name="Zhu J.G."/>
            <person name="Ruan X.D."/>
            <person name="Zhao L."/>
            <person name="Wei J.T."/>
            <person name="Ye R.Z."/>
            <person name="Que T.C."/>
            <person name="Du C.H."/>
            <person name="Zhou Y.H."/>
            <person name="Cheng J.X."/>
            <person name="Dai P.F."/>
            <person name="Guo W.B."/>
            <person name="Han X.H."/>
            <person name="Huang E.J."/>
            <person name="Li L.F."/>
            <person name="Wei W."/>
            <person name="Gao Y.C."/>
            <person name="Liu J.Z."/>
            <person name="Shao H.Z."/>
            <person name="Wang X."/>
            <person name="Wang C.C."/>
            <person name="Yang T.C."/>
            <person name="Huo Q.B."/>
            <person name="Li W."/>
            <person name="Chen H.Y."/>
            <person name="Chen S.E."/>
            <person name="Zhou L.G."/>
            <person name="Ni X.B."/>
            <person name="Tian J.H."/>
            <person name="Sheng Y."/>
            <person name="Liu T."/>
            <person name="Pan Y.S."/>
            <person name="Xia L.Y."/>
            <person name="Li J."/>
            <person name="Zhao F."/>
            <person name="Cao W.C."/>
        </authorList>
    </citation>
    <scope>NUCLEOTIDE SEQUENCE</scope>
    <source>
        <strain evidence="1">Rmic-2018</strain>
    </source>
</reference>
<organism evidence="1 2">
    <name type="scientific">Rhipicephalus microplus</name>
    <name type="common">Cattle tick</name>
    <name type="synonym">Boophilus microplus</name>
    <dbReference type="NCBI Taxonomy" id="6941"/>
    <lineage>
        <taxon>Eukaryota</taxon>
        <taxon>Metazoa</taxon>
        <taxon>Ecdysozoa</taxon>
        <taxon>Arthropoda</taxon>
        <taxon>Chelicerata</taxon>
        <taxon>Arachnida</taxon>
        <taxon>Acari</taxon>
        <taxon>Parasitiformes</taxon>
        <taxon>Ixodida</taxon>
        <taxon>Ixodoidea</taxon>
        <taxon>Ixodidae</taxon>
        <taxon>Rhipicephalinae</taxon>
        <taxon>Rhipicephalus</taxon>
        <taxon>Boophilus</taxon>
    </lineage>
</organism>
<dbReference type="EMBL" id="JABSTU010000004">
    <property type="protein sequence ID" value="KAH8034183.1"/>
    <property type="molecule type" value="Genomic_DNA"/>
</dbReference>
<evidence type="ECO:0000313" key="1">
    <source>
        <dbReference type="EMBL" id="KAH8034183.1"/>
    </source>
</evidence>
<reference evidence="1" key="2">
    <citation type="submission" date="2021-09" db="EMBL/GenBank/DDBJ databases">
        <authorList>
            <person name="Jia N."/>
            <person name="Wang J."/>
            <person name="Shi W."/>
            <person name="Du L."/>
            <person name="Sun Y."/>
            <person name="Zhan W."/>
            <person name="Jiang J."/>
            <person name="Wang Q."/>
            <person name="Zhang B."/>
            <person name="Ji P."/>
            <person name="Sakyi L.B."/>
            <person name="Cui X."/>
            <person name="Yuan T."/>
            <person name="Jiang B."/>
            <person name="Yang W."/>
            <person name="Lam T.T.-Y."/>
            <person name="Chang Q."/>
            <person name="Ding S."/>
            <person name="Wang X."/>
            <person name="Zhu J."/>
            <person name="Ruan X."/>
            <person name="Zhao L."/>
            <person name="Wei J."/>
            <person name="Que T."/>
            <person name="Du C."/>
            <person name="Cheng J."/>
            <person name="Dai P."/>
            <person name="Han X."/>
            <person name="Huang E."/>
            <person name="Gao Y."/>
            <person name="Liu J."/>
            <person name="Shao H."/>
            <person name="Ye R."/>
            <person name="Li L."/>
            <person name="Wei W."/>
            <person name="Wang X."/>
            <person name="Wang C."/>
            <person name="Huo Q."/>
            <person name="Li W."/>
            <person name="Guo W."/>
            <person name="Chen H."/>
            <person name="Chen S."/>
            <person name="Zhou L."/>
            <person name="Zhou L."/>
            <person name="Ni X."/>
            <person name="Tian J."/>
            <person name="Zhou Y."/>
            <person name="Sheng Y."/>
            <person name="Liu T."/>
            <person name="Pan Y."/>
            <person name="Xia L."/>
            <person name="Li J."/>
            <person name="Zhao F."/>
            <person name="Cao W."/>
        </authorList>
    </citation>
    <scope>NUCLEOTIDE SEQUENCE</scope>
    <source>
        <strain evidence="1">Rmic-2018</strain>
        <tissue evidence="1">Larvae</tissue>
    </source>
</reference>
<dbReference type="Proteomes" id="UP000821866">
    <property type="component" value="Chromosome 2"/>
</dbReference>
<evidence type="ECO:0000313" key="2">
    <source>
        <dbReference type="Proteomes" id="UP000821866"/>
    </source>
</evidence>
<proteinExistence type="predicted"/>